<name>A0ABQ7ZAN2_BRANA</name>
<proteinExistence type="predicted"/>
<dbReference type="Gene3D" id="3.30.420.40">
    <property type="match status" value="2"/>
</dbReference>
<dbReference type="SUPFAM" id="SSF53067">
    <property type="entry name" value="Actin-like ATPase domain"/>
    <property type="match status" value="1"/>
</dbReference>
<comment type="caution">
    <text evidence="1">The sequence shown here is derived from an EMBL/GenBank/DDBJ whole genome shotgun (WGS) entry which is preliminary data.</text>
</comment>
<dbReference type="InterPro" id="IPR004000">
    <property type="entry name" value="Actin"/>
</dbReference>
<evidence type="ECO:0000313" key="1">
    <source>
        <dbReference type="EMBL" id="KAH0877146.1"/>
    </source>
</evidence>
<dbReference type="EMBL" id="JAGKQM010000015">
    <property type="protein sequence ID" value="KAH0877146.1"/>
    <property type="molecule type" value="Genomic_DNA"/>
</dbReference>
<dbReference type="Proteomes" id="UP000824890">
    <property type="component" value="Unassembled WGS sequence"/>
</dbReference>
<organism evidence="1 2">
    <name type="scientific">Brassica napus</name>
    <name type="common">Rape</name>
    <dbReference type="NCBI Taxonomy" id="3708"/>
    <lineage>
        <taxon>Eukaryota</taxon>
        <taxon>Viridiplantae</taxon>
        <taxon>Streptophyta</taxon>
        <taxon>Embryophyta</taxon>
        <taxon>Tracheophyta</taxon>
        <taxon>Spermatophyta</taxon>
        <taxon>Magnoliopsida</taxon>
        <taxon>eudicotyledons</taxon>
        <taxon>Gunneridae</taxon>
        <taxon>Pentapetalae</taxon>
        <taxon>rosids</taxon>
        <taxon>malvids</taxon>
        <taxon>Brassicales</taxon>
        <taxon>Brassicaceae</taxon>
        <taxon>Brassiceae</taxon>
        <taxon>Brassica</taxon>
    </lineage>
</organism>
<accession>A0ABQ7ZAN2</accession>
<keyword evidence="2" id="KW-1185">Reference proteome</keyword>
<evidence type="ECO:0000313" key="2">
    <source>
        <dbReference type="Proteomes" id="UP000824890"/>
    </source>
</evidence>
<protein>
    <submittedName>
        <fullName evidence="1">Uncharacterized protein</fullName>
    </submittedName>
</protein>
<dbReference type="InterPro" id="IPR044287">
    <property type="entry name" value="SGS3"/>
</dbReference>
<dbReference type="Pfam" id="PF00022">
    <property type="entry name" value="Actin"/>
    <property type="match status" value="1"/>
</dbReference>
<gene>
    <name evidence="1" type="ORF">HID58_064540</name>
</gene>
<sequence length="210" mass="24858">MFKDFGRRLQRDLKKIVDARVLANNARTGGEITSQPVEVNVVSHPVQKFAVWFGGSVLSSTPEFFASCRTKEEYEECGASICRKTRLKYGMRLYQEVRELSQIAEDNRQLYWFKNKLTKQNKHAKELEESLGILRQSMKMQHAQNKEEEFSSFIEFQEKEMKTFREEREKKMAEMNKRYFENMLDLEREFDVFGAVHDQERLNDADDADD</sequence>
<dbReference type="InterPro" id="IPR043129">
    <property type="entry name" value="ATPase_NBD"/>
</dbReference>
<reference evidence="1 2" key="1">
    <citation type="submission" date="2021-05" db="EMBL/GenBank/DDBJ databases">
        <title>Genome Assembly of Synthetic Allotetraploid Brassica napus Reveals Homoeologous Exchanges between Subgenomes.</title>
        <authorList>
            <person name="Davis J.T."/>
        </authorList>
    </citation>
    <scope>NUCLEOTIDE SEQUENCE [LARGE SCALE GENOMIC DNA]</scope>
    <source>
        <strain evidence="2">cv. Da-Ae</strain>
        <tissue evidence="1">Seedling</tissue>
    </source>
</reference>
<dbReference type="PANTHER" id="PTHR46602:SF1">
    <property type="entry name" value="PROTEIN SUPPRESSOR OF GENE SILENCING 3"/>
    <property type="match status" value="1"/>
</dbReference>
<dbReference type="PANTHER" id="PTHR46602">
    <property type="entry name" value="PROTEIN SUPPRESSOR OF GENE SILENCING 3"/>
    <property type="match status" value="1"/>
</dbReference>